<feature type="transmembrane region" description="Helical" evidence="8">
    <location>
        <begin position="224"/>
        <end position="245"/>
    </location>
</feature>
<gene>
    <name evidence="10" type="ORF">UCMB321_2902</name>
</gene>
<evidence type="ECO:0000256" key="3">
    <source>
        <dbReference type="ARBA" id="ARBA00022475"/>
    </source>
</evidence>
<name>A0A0C2I2B7_9PSED</name>
<evidence type="ECO:0000256" key="8">
    <source>
        <dbReference type="RuleBase" id="RU363032"/>
    </source>
</evidence>
<keyword evidence="7 8" id="KW-0472">Membrane</keyword>
<dbReference type="InterPro" id="IPR035906">
    <property type="entry name" value="MetI-like_sf"/>
</dbReference>
<evidence type="ECO:0000313" key="10">
    <source>
        <dbReference type="EMBL" id="KIH83406.1"/>
    </source>
</evidence>
<evidence type="ECO:0000256" key="6">
    <source>
        <dbReference type="ARBA" id="ARBA00022989"/>
    </source>
</evidence>
<feature type="transmembrane region" description="Helical" evidence="8">
    <location>
        <begin position="435"/>
        <end position="460"/>
    </location>
</feature>
<feature type="transmembrane region" description="Helical" evidence="8">
    <location>
        <begin position="359"/>
        <end position="381"/>
    </location>
</feature>
<evidence type="ECO:0000256" key="7">
    <source>
        <dbReference type="ARBA" id="ARBA00023136"/>
    </source>
</evidence>
<dbReference type="RefSeq" id="WP_040067915.1">
    <property type="nucleotide sequence ID" value="NZ_JXDG01000037.1"/>
</dbReference>
<proteinExistence type="inferred from homology"/>
<comment type="subcellular location">
    <subcellularLocation>
        <location evidence="1">Cell inner membrane</location>
        <topology evidence="1">Multi-pass membrane protein</topology>
    </subcellularLocation>
    <subcellularLocation>
        <location evidence="8">Cell membrane</location>
        <topology evidence="8">Multi-pass membrane protein</topology>
    </subcellularLocation>
</comment>
<feature type="transmembrane region" description="Helical" evidence="8">
    <location>
        <begin position="274"/>
        <end position="298"/>
    </location>
</feature>
<dbReference type="SUPFAM" id="SSF161098">
    <property type="entry name" value="MetI-like"/>
    <property type="match status" value="2"/>
</dbReference>
<evidence type="ECO:0000256" key="4">
    <source>
        <dbReference type="ARBA" id="ARBA00022519"/>
    </source>
</evidence>
<dbReference type="Pfam" id="PF00528">
    <property type="entry name" value="BPD_transp_1"/>
    <property type="match status" value="2"/>
</dbReference>
<feature type="domain" description="ABC transmembrane type-1" evidence="9">
    <location>
        <begin position="61"/>
        <end position="247"/>
    </location>
</feature>
<feature type="transmembrane region" description="Helical" evidence="8">
    <location>
        <begin position="182"/>
        <end position="204"/>
    </location>
</feature>
<dbReference type="PANTHER" id="PTHR43357:SF3">
    <property type="entry name" value="FE(3+)-TRANSPORT SYSTEM PERMEASE PROTEIN FBPB 2"/>
    <property type="match status" value="1"/>
</dbReference>
<dbReference type="OrthoDB" id="9790211at2"/>
<feature type="transmembrane region" description="Helical" evidence="8">
    <location>
        <begin position="97"/>
        <end position="117"/>
    </location>
</feature>
<organism evidence="10 11">
    <name type="scientific">Pseudomonas batumici</name>
    <dbReference type="NCBI Taxonomy" id="226910"/>
    <lineage>
        <taxon>Bacteria</taxon>
        <taxon>Pseudomonadati</taxon>
        <taxon>Pseudomonadota</taxon>
        <taxon>Gammaproteobacteria</taxon>
        <taxon>Pseudomonadales</taxon>
        <taxon>Pseudomonadaceae</taxon>
        <taxon>Pseudomonas</taxon>
    </lineage>
</organism>
<evidence type="ECO:0000256" key="5">
    <source>
        <dbReference type="ARBA" id="ARBA00022692"/>
    </source>
</evidence>
<dbReference type="GO" id="GO:0055085">
    <property type="term" value="P:transmembrane transport"/>
    <property type="evidence" value="ECO:0007669"/>
    <property type="project" value="InterPro"/>
</dbReference>
<evidence type="ECO:0000256" key="2">
    <source>
        <dbReference type="ARBA" id="ARBA00022448"/>
    </source>
</evidence>
<protein>
    <submittedName>
        <fullName evidence="10">Ferric iron ABC transporter, permease protein</fullName>
    </submittedName>
</protein>
<comment type="caution">
    <text evidence="10">The sequence shown here is derived from an EMBL/GenBank/DDBJ whole genome shotgun (WGS) entry which is preliminary data.</text>
</comment>
<dbReference type="PANTHER" id="PTHR43357">
    <property type="entry name" value="INNER MEMBRANE ABC TRANSPORTER PERMEASE PROTEIN YDCV"/>
    <property type="match status" value="1"/>
</dbReference>
<keyword evidence="3" id="KW-1003">Cell membrane</keyword>
<comment type="similarity">
    <text evidence="8">Belongs to the binding-protein-dependent transport system permease family.</text>
</comment>
<feature type="transmembrane region" description="Helical" evidence="8">
    <location>
        <begin position="123"/>
        <end position="143"/>
    </location>
</feature>
<keyword evidence="4" id="KW-0997">Cell inner membrane</keyword>
<keyword evidence="11" id="KW-1185">Reference proteome</keyword>
<dbReference type="PROSITE" id="PS50928">
    <property type="entry name" value="ABC_TM1"/>
    <property type="match status" value="2"/>
</dbReference>
<dbReference type="STRING" id="226910.UCMB321_2902"/>
<keyword evidence="6 8" id="KW-1133">Transmembrane helix</keyword>
<dbReference type="EMBL" id="JXDG01000037">
    <property type="protein sequence ID" value="KIH83406.1"/>
    <property type="molecule type" value="Genomic_DNA"/>
</dbReference>
<evidence type="ECO:0000259" key="9">
    <source>
        <dbReference type="PROSITE" id="PS50928"/>
    </source>
</evidence>
<keyword evidence="5 8" id="KW-0812">Transmembrane</keyword>
<dbReference type="Proteomes" id="UP000031535">
    <property type="component" value="Unassembled WGS sequence"/>
</dbReference>
<accession>A0A0C2I2B7</accession>
<dbReference type="CDD" id="cd06261">
    <property type="entry name" value="TM_PBP2"/>
    <property type="match status" value="2"/>
</dbReference>
<evidence type="ECO:0000256" key="1">
    <source>
        <dbReference type="ARBA" id="ARBA00004429"/>
    </source>
</evidence>
<feature type="domain" description="ABC transmembrane type-1" evidence="9">
    <location>
        <begin position="321"/>
        <end position="511"/>
    </location>
</feature>
<dbReference type="AlphaFoldDB" id="A0A0C2I2B7"/>
<dbReference type="PATRIC" id="fig|226910.6.peg.2893"/>
<feature type="transmembrane region" description="Helical" evidence="8">
    <location>
        <begin position="60"/>
        <end position="85"/>
    </location>
</feature>
<dbReference type="Gene3D" id="1.10.3720.10">
    <property type="entry name" value="MetI-like"/>
    <property type="match status" value="2"/>
</dbReference>
<sequence>MANLTVAVKSGRRTPFGLLVVCVGVALLVLVPLAFTLKQAAGFGYDDAIELLFRPIVGELAVNTLLIVAMATFTSALIGTAVAWFVERTDLPGRGVWAVLAAVPLAVPPFITSYAWVSLSLSLQDFAGALLVVTTAYFPLVYLPVSAALRGMDPALEETARSLGLGPWRCFFRVVLPQLKPALLGGVLLVALSVLSEFGAFALLRFRTFTTEIYAEYRASFDGSGAALLACVLVLLCLMCLVAEFKVRGLTRYDRLDRGTRRAATRYGLGRAKWLVWGGFAGLTTTTLGVPLGMIGYWLLQHSEAAVTPVEVSLERLISTTCASLGFGLAGALLTTVLALPLGFLLARYPGRISTLLERIAYLGQGVPGIVIALAVISISIRFIQPLYQSTALLLLTYSILFLPLALVGVHATLGQIEPRLEDTARSLGLRWWQTAWRVILPLAGPGIGAAASMVFITIVTELTATLLLSPIGTQTLATQVWVDTSALAFAAAAPYAAMLVGISLFSTWLLMSLFGKSAVLGSFQP</sequence>
<dbReference type="InterPro" id="IPR000515">
    <property type="entry name" value="MetI-like"/>
</dbReference>
<reference evidence="10 11" key="1">
    <citation type="submission" date="2015-01" db="EMBL/GenBank/DDBJ databases">
        <title>Complete genome of Pseudomonas batumici UCM B-321 producer of the batumin antibiotic with strong antistaphilococcal and potential anticancer activity.</title>
        <authorList>
            <person name="Klochko V.V."/>
            <person name="Zelena L.B."/>
            <person name="Elena K.A."/>
            <person name="Reva O.N."/>
        </authorList>
    </citation>
    <scope>NUCLEOTIDE SEQUENCE [LARGE SCALE GENOMIC DNA]</scope>
    <source>
        <strain evidence="10 11">UCM B-321</strain>
    </source>
</reference>
<evidence type="ECO:0000313" key="11">
    <source>
        <dbReference type="Proteomes" id="UP000031535"/>
    </source>
</evidence>
<keyword evidence="2 8" id="KW-0813">Transport</keyword>
<feature type="transmembrane region" description="Helical" evidence="8">
    <location>
        <begin position="487"/>
        <end position="511"/>
    </location>
</feature>
<feature type="transmembrane region" description="Helical" evidence="8">
    <location>
        <begin position="393"/>
        <end position="414"/>
    </location>
</feature>
<dbReference type="GO" id="GO:0005886">
    <property type="term" value="C:plasma membrane"/>
    <property type="evidence" value="ECO:0007669"/>
    <property type="project" value="UniProtKB-SubCell"/>
</dbReference>
<feature type="transmembrane region" description="Helical" evidence="8">
    <location>
        <begin position="318"/>
        <end position="347"/>
    </location>
</feature>